<dbReference type="AlphaFoldDB" id="A0A8H8CEQ7"/>
<dbReference type="Gene3D" id="3.40.50.720">
    <property type="entry name" value="NAD(P)-binding Rossmann-like Domain"/>
    <property type="match status" value="1"/>
</dbReference>
<comment type="caution">
    <text evidence="4">The sequence shown here is derived from an EMBL/GenBank/DDBJ whole genome shotgun (WGS) entry which is preliminary data.</text>
</comment>
<sequence>MAQSSLEDNRKVWLITGASSGFGKRLVTSILARGDLVIATARSLDKLESVISELDSQYMERLRTLQLDVTDGEEKIKTKIDQAITFWKRIDVLVNNAGFGVPGMVEEGGTKILRRQFETNVFGTLDVTTATLPYLRESNGCVVVIGSRSAWKAELPGLGFYAASKAAIHAITEAFMSELAQFNIKVLLVAPGSFRTEGIYGHSYYTDNPIPAYDKLRGISKTRFESVGGTEKGDPDKAVKAIIEVVTGEGRAKDRPWPNYLILGEDAEADVRNKCRRWLTVLDEWSDVTRAVNFDS</sequence>
<dbReference type="PRINTS" id="PR00081">
    <property type="entry name" value="GDHRDH"/>
</dbReference>
<dbReference type="PRINTS" id="PR00080">
    <property type="entry name" value="SDRFAMILY"/>
</dbReference>
<evidence type="ECO:0000256" key="1">
    <source>
        <dbReference type="ARBA" id="ARBA00006484"/>
    </source>
</evidence>
<dbReference type="InterPro" id="IPR002347">
    <property type="entry name" value="SDR_fam"/>
</dbReference>
<proteinExistence type="inferred from homology"/>
<name>A0A8H8CEQ7_PSICU</name>
<dbReference type="OrthoDB" id="1274115at2759"/>
<protein>
    <recommendedName>
        <fullName evidence="5">NAD-P-binding protein</fullName>
    </recommendedName>
</protein>
<comment type="similarity">
    <text evidence="1 3">Belongs to the short-chain dehydrogenases/reductases (SDR) family.</text>
</comment>
<dbReference type="SUPFAM" id="SSF51735">
    <property type="entry name" value="NAD(P)-binding Rossmann-fold domains"/>
    <property type="match status" value="1"/>
</dbReference>
<dbReference type="GO" id="GO:0016491">
    <property type="term" value="F:oxidoreductase activity"/>
    <property type="evidence" value="ECO:0007669"/>
    <property type="project" value="UniProtKB-KW"/>
</dbReference>
<evidence type="ECO:0000313" key="4">
    <source>
        <dbReference type="EMBL" id="KAG5162843.1"/>
    </source>
</evidence>
<dbReference type="InterPro" id="IPR051911">
    <property type="entry name" value="SDR_oxidoreductase"/>
</dbReference>
<evidence type="ECO:0008006" key="5">
    <source>
        <dbReference type="Google" id="ProtNLM"/>
    </source>
</evidence>
<accession>A0A8H8CEQ7</accession>
<dbReference type="InterPro" id="IPR036291">
    <property type="entry name" value="NAD(P)-bd_dom_sf"/>
</dbReference>
<reference evidence="4" key="1">
    <citation type="submission" date="2021-02" db="EMBL/GenBank/DDBJ databases">
        <title>Psilocybe cubensis genome.</title>
        <authorList>
            <person name="Mckernan K.J."/>
            <person name="Crawford S."/>
            <person name="Trippe A."/>
            <person name="Kane L.T."/>
            <person name="Mclaughlin S."/>
        </authorList>
    </citation>
    <scope>NUCLEOTIDE SEQUENCE [LARGE SCALE GENOMIC DNA]</scope>
    <source>
        <strain evidence="4">MGC-MH-2018</strain>
    </source>
</reference>
<evidence type="ECO:0000256" key="3">
    <source>
        <dbReference type="RuleBase" id="RU000363"/>
    </source>
</evidence>
<organism evidence="4">
    <name type="scientific">Psilocybe cubensis</name>
    <name type="common">Psychedelic mushroom</name>
    <name type="synonym">Stropharia cubensis</name>
    <dbReference type="NCBI Taxonomy" id="181762"/>
    <lineage>
        <taxon>Eukaryota</taxon>
        <taxon>Fungi</taxon>
        <taxon>Dikarya</taxon>
        <taxon>Basidiomycota</taxon>
        <taxon>Agaricomycotina</taxon>
        <taxon>Agaricomycetes</taxon>
        <taxon>Agaricomycetidae</taxon>
        <taxon>Agaricales</taxon>
        <taxon>Agaricineae</taxon>
        <taxon>Strophariaceae</taxon>
        <taxon>Psilocybe</taxon>
    </lineage>
</organism>
<dbReference type="EMBL" id="JAFIQS010000017">
    <property type="protein sequence ID" value="KAG5162843.1"/>
    <property type="molecule type" value="Genomic_DNA"/>
</dbReference>
<gene>
    <name evidence="4" type="ORF">JR316_012231</name>
</gene>
<dbReference type="CDD" id="cd05374">
    <property type="entry name" value="17beta-HSD-like_SDR_c"/>
    <property type="match status" value="1"/>
</dbReference>
<evidence type="ECO:0000256" key="2">
    <source>
        <dbReference type="ARBA" id="ARBA00023002"/>
    </source>
</evidence>
<keyword evidence="2" id="KW-0560">Oxidoreductase</keyword>
<dbReference type="PANTHER" id="PTHR43976">
    <property type="entry name" value="SHORT CHAIN DEHYDROGENASE"/>
    <property type="match status" value="1"/>
</dbReference>
<dbReference type="Pfam" id="PF00106">
    <property type="entry name" value="adh_short"/>
    <property type="match status" value="1"/>
</dbReference>
<dbReference type="PANTHER" id="PTHR43976:SF16">
    <property type="entry name" value="SHORT-CHAIN DEHYDROGENASE_REDUCTASE FAMILY PROTEIN"/>
    <property type="match status" value="1"/>
</dbReference>